<dbReference type="InterPro" id="IPR003779">
    <property type="entry name" value="CMD-like"/>
</dbReference>
<organism evidence="2 3">
    <name type="scientific">Sulfobacillus benefaciens</name>
    <dbReference type="NCBI Taxonomy" id="453960"/>
    <lineage>
        <taxon>Bacteria</taxon>
        <taxon>Bacillati</taxon>
        <taxon>Bacillota</taxon>
        <taxon>Clostridia</taxon>
        <taxon>Eubacteriales</taxon>
        <taxon>Clostridiales Family XVII. Incertae Sedis</taxon>
        <taxon>Sulfobacillus</taxon>
    </lineage>
</organism>
<dbReference type="InterPro" id="IPR029032">
    <property type="entry name" value="AhpD-like"/>
</dbReference>
<name>A0A2T2XIW3_9FIRM</name>
<evidence type="ECO:0000259" key="1">
    <source>
        <dbReference type="Pfam" id="PF02627"/>
    </source>
</evidence>
<dbReference type="AlphaFoldDB" id="A0A2T2XIW3"/>
<reference evidence="2 3" key="1">
    <citation type="journal article" date="2014" name="BMC Genomics">
        <title>Comparison of environmental and isolate Sulfobacillus genomes reveals diverse carbon, sulfur, nitrogen, and hydrogen metabolisms.</title>
        <authorList>
            <person name="Justice N.B."/>
            <person name="Norman A."/>
            <person name="Brown C.T."/>
            <person name="Singh A."/>
            <person name="Thomas B.C."/>
            <person name="Banfield J.F."/>
        </authorList>
    </citation>
    <scope>NUCLEOTIDE SEQUENCE [LARGE SCALE GENOMIC DNA]</scope>
    <source>
        <strain evidence="2">AMDSBA4</strain>
    </source>
</reference>
<dbReference type="Gene3D" id="1.20.1290.10">
    <property type="entry name" value="AhpD-like"/>
    <property type="match status" value="1"/>
</dbReference>
<sequence length="82" mass="9642">MGLVEGIREEDATGLVKEVFEEMKRVRGWDHIPVIWRVMAIQPEYLKANWERYRSIMLQGSIDLRVKEMLALAVSMVNRCSY</sequence>
<gene>
    <name evidence="2" type="ORF">C7B46_05775</name>
</gene>
<proteinExistence type="predicted"/>
<protein>
    <recommendedName>
        <fullName evidence="1">Carboxymuconolactone decarboxylase-like domain-containing protein</fullName>
    </recommendedName>
</protein>
<evidence type="ECO:0000313" key="2">
    <source>
        <dbReference type="EMBL" id="PSR34423.1"/>
    </source>
</evidence>
<comment type="caution">
    <text evidence="2">The sequence shown here is derived from an EMBL/GenBank/DDBJ whole genome shotgun (WGS) entry which is preliminary data.</text>
</comment>
<feature type="domain" description="Carboxymuconolactone decarboxylase-like" evidence="1">
    <location>
        <begin position="43"/>
        <end position="82"/>
    </location>
</feature>
<dbReference type="EMBL" id="PXYW01000009">
    <property type="protein sequence ID" value="PSR34423.1"/>
    <property type="molecule type" value="Genomic_DNA"/>
</dbReference>
<evidence type="ECO:0000313" key="3">
    <source>
        <dbReference type="Proteomes" id="UP000242972"/>
    </source>
</evidence>
<dbReference type="Proteomes" id="UP000242972">
    <property type="component" value="Unassembled WGS sequence"/>
</dbReference>
<dbReference type="Pfam" id="PF02627">
    <property type="entry name" value="CMD"/>
    <property type="match status" value="1"/>
</dbReference>
<accession>A0A2T2XIW3</accession>
<dbReference type="GO" id="GO:0051920">
    <property type="term" value="F:peroxiredoxin activity"/>
    <property type="evidence" value="ECO:0007669"/>
    <property type="project" value="InterPro"/>
</dbReference>
<dbReference type="SUPFAM" id="SSF69118">
    <property type="entry name" value="AhpD-like"/>
    <property type="match status" value="1"/>
</dbReference>